<dbReference type="OrthoDB" id="4764871at2"/>
<organism evidence="1 2">
    <name type="scientific">Xylanimonas protaetiae</name>
    <dbReference type="NCBI Taxonomy" id="2509457"/>
    <lineage>
        <taxon>Bacteria</taxon>
        <taxon>Bacillati</taxon>
        <taxon>Actinomycetota</taxon>
        <taxon>Actinomycetes</taxon>
        <taxon>Micrococcales</taxon>
        <taxon>Promicromonosporaceae</taxon>
        <taxon>Xylanimonas</taxon>
    </lineage>
</organism>
<name>A0A4V0YG56_9MICO</name>
<accession>A0A4V0YG56</accession>
<dbReference type="RefSeq" id="WP_129187554.1">
    <property type="nucleotide sequence ID" value="NZ_CP035493.1"/>
</dbReference>
<evidence type="ECO:0000313" key="2">
    <source>
        <dbReference type="Proteomes" id="UP000292118"/>
    </source>
</evidence>
<proteinExistence type="predicted"/>
<keyword evidence="2" id="KW-1185">Reference proteome</keyword>
<evidence type="ECO:0000313" key="1">
    <source>
        <dbReference type="EMBL" id="QAY70041.1"/>
    </source>
</evidence>
<sequence length="200" mass="22030">MAVTGTEVKKALALRHEVDAMLADPDLTGDLLLVALILVALLHDPARKRGVSWRQIAERAGMDVNQRLRFIIARDVPRYEPPNGNGCTAAMIRRDGPCGKRTHASGYTIDPLTGVRTPWGRCTRHYSIPDERARAATFQAWEANGRPEPPANAGGILPRYFDTDWMAVWAWAAPYRKPLPDGKPPTPPKPVLRLIRGGAA</sequence>
<dbReference type="AlphaFoldDB" id="A0A4V0YG56"/>
<dbReference type="Proteomes" id="UP000292118">
    <property type="component" value="Chromosome"/>
</dbReference>
<reference evidence="1 2" key="1">
    <citation type="submission" date="2019-01" db="EMBL/GenBank/DDBJ databases">
        <title>Genome sequencing of strain FW10M-9.</title>
        <authorList>
            <person name="Heo J."/>
            <person name="Kim S.-J."/>
            <person name="Kim J.-S."/>
            <person name="Hong S.-B."/>
            <person name="Kwon S.-W."/>
        </authorList>
    </citation>
    <scope>NUCLEOTIDE SEQUENCE [LARGE SCALE GENOMIC DNA]</scope>
    <source>
        <strain evidence="1 2">FW10M-9</strain>
    </source>
</reference>
<gene>
    <name evidence="1" type="ORF">ET471_08330</name>
</gene>
<dbReference type="EMBL" id="CP035493">
    <property type="protein sequence ID" value="QAY70041.1"/>
    <property type="molecule type" value="Genomic_DNA"/>
</dbReference>
<protein>
    <submittedName>
        <fullName evidence="1">Uncharacterized protein</fullName>
    </submittedName>
</protein>
<dbReference type="KEGG" id="xya:ET471_08330"/>